<comment type="subcellular location">
    <subcellularLocation>
        <location evidence="1">Mitochondrion inner membrane</location>
        <topology evidence="1">Single-pass membrane protein</topology>
    </subcellularLocation>
</comment>
<dbReference type="Pfam" id="PF03031">
    <property type="entry name" value="NIF"/>
    <property type="match status" value="1"/>
</dbReference>
<dbReference type="VEuPathDB" id="TriTrypDB:TEOVI_000339800"/>
<accession>A0A1G4IHA0</accession>
<dbReference type="GeneID" id="92377338"/>
<dbReference type="PROSITE" id="PS50969">
    <property type="entry name" value="FCP1"/>
    <property type="match status" value="1"/>
</dbReference>
<dbReference type="FunFam" id="3.40.50.1000:FF:000284">
    <property type="entry name" value="Nuclear LIM interactor-interacting factor 1"/>
    <property type="match status" value="1"/>
</dbReference>
<dbReference type="CDD" id="cd07521">
    <property type="entry name" value="HAD_FCP1-like"/>
    <property type="match status" value="1"/>
</dbReference>
<feature type="domain" description="FCP1 homology" evidence="2">
    <location>
        <begin position="45"/>
        <end position="218"/>
    </location>
</feature>
<dbReference type="SMART" id="SM00577">
    <property type="entry name" value="CPDc"/>
    <property type="match status" value="1"/>
</dbReference>
<dbReference type="InterPro" id="IPR004274">
    <property type="entry name" value="FCP1_dom"/>
</dbReference>
<dbReference type="GO" id="GO:0016787">
    <property type="term" value="F:hydrolase activity"/>
    <property type="evidence" value="ECO:0007669"/>
    <property type="project" value="UniProtKB-KW"/>
</dbReference>
<dbReference type="InterPro" id="IPR050365">
    <property type="entry name" value="TIM50"/>
</dbReference>
<keyword evidence="1" id="KW-0811">Translocation</keyword>
<dbReference type="RefSeq" id="XP_067082413.1">
    <property type="nucleotide sequence ID" value="XM_067226312.1"/>
</dbReference>
<evidence type="ECO:0000256" key="1">
    <source>
        <dbReference type="RuleBase" id="RU365079"/>
    </source>
</evidence>
<name>A0A1G4IHA0_TRYEQ</name>
<comment type="subunit">
    <text evidence="1">Component of the TIM23 complex.</text>
</comment>
<organism evidence="3 4">
    <name type="scientific">Trypanosoma equiperdum</name>
    <dbReference type="NCBI Taxonomy" id="5694"/>
    <lineage>
        <taxon>Eukaryota</taxon>
        <taxon>Discoba</taxon>
        <taxon>Euglenozoa</taxon>
        <taxon>Kinetoplastea</taxon>
        <taxon>Metakinetoplastina</taxon>
        <taxon>Trypanosomatida</taxon>
        <taxon>Trypanosomatidae</taxon>
        <taxon>Trypanosoma</taxon>
    </lineage>
</organism>
<evidence type="ECO:0000313" key="4">
    <source>
        <dbReference type="Proteomes" id="UP000195570"/>
    </source>
</evidence>
<evidence type="ECO:0000313" key="3">
    <source>
        <dbReference type="EMBL" id="SCU71817.1"/>
    </source>
</evidence>
<dbReference type="InterPro" id="IPR023214">
    <property type="entry name" value="HAD_sf"/>
</dbReference>
<dbReference type="GO" id="GO:0005744">
    <property type="term" value="C:TIM23 mitochondrial import inner membrane translocase complex"/>
    <property type="evidence" value="ECO:0007669"/>
    <property type="project" value="UniProtKB-UniRule"/>
</dbReference>
<comment type="caution">
    <text evidence="3">The sequence shown here is derived from an EMBL/GenBank/DDBJ whole genome shotgun (WGS) entry which is preliminary data.</text>
</comment>
<keyword evidence="1" id="KW-0653">Protein transport</keyword>
<dbReference type="EMBL" id="CZPT02001738">
    <property type="protein sequence ID" value="SCU71817.1"/>
    <property type="molecule type" value="Genomic_DNA"/>
</dbReference>
<gene>
    <name evidence="3" type="ORF">TEOVI_000339800</name>
</gene>
<dbReference type="AlphaFoldDB" id="A0A1G4IHA0"/>
<comment type="similarity">
    <text evidence="1">Belongs to the TIM50 family.</text>
</comment>
<keyword evidence="1" id="KW-0809">Transit peptide</keyword>
<proteinExistence type="inferred from homology"/>
<dbReference type="SUPFAM" id="SSF56784">
    <property type="entry name" value="HAD-like"/>
    <property type="match status" value="1"/>
</dbReference>
<protein>
    <recommendedName>
        <fullName evidence="1">Mitochondrial import inner membrane translocase subunit TIM50</fullName>
    </recommendedName>
</protein>
<dbReference type="GO" id="GO:0015031">
    <property type="term" value="P:protein transport"/>
    <property type="evidence" value="ECO:0007669"/>
    <property type="project" value="UniProtKB-KW"/>
</dbReference>
<keyword evidence="3" id="KW-0378">Hydrolase</keyword>
<dbReference type="Proteomes" id="UP000195570">
    <property type="component" value="Unassembled WGS sequence"/>
</dbReference>
<reference evidence="3" key="1">
    <citation type="submission" date="2016-09" db="EMBL/GenBank/DDBJ databases">
        <authorList>
            <person name="Hebert L."/>
            <person name="Moumen B."/>
        </authorList>
    </citation>
    <scope>NUCLEOTIDE SEQUENCE [LARGE SCALE GENOMIC DNA]</scope>
    <source>
        <strain evidence="3">OVI</strain>
    </source>
</reference>
<sequence>MVRTTRFSRNSSKPLFQQLQLITSYGLFQEYPPIWSLPLPPQQPHDTGKPTLVLDIDETLIHTVGMRNEGSDSVSFSFFLRPHAKEFLAEVRELYEVVFWTAGTASYCSAVMDALEVQVLQLPRSFYNIDELRVEARGGISTKNVNFYALSRTQTLQGHNYMKYLPMLGRPLNRVIVIDSDVRSFPLHPRNGVKIEPFLPNERVLSEYARIVTDEVKYGQVGQRQYEGEMAKVIERGEEEVARLQADHALMDLIPMLRSAASSTDLTHELDHWRTDEYTKCDDFRETMNSLSVTRQKILGNVLKERRNVPIPPLKQHVMNHGFMEEANAAMKLEQMRHTPSRL</sequence>
<comment type="function">
    <text evidence="1">Essential component of the TIM23 complex, a complex that mediates the translocation of transit peptide-containing proteins across the mitochondrial inner membrane.</text>
</comment>
<keyword evidence="4" id="KW-1185">Reference proteome</keyword>
<evidence type="ECO:0000259" key="2">
    <source>
        <dbReference type="PROSITE" id="PS50969"/>
    </source>
</evidence>
<dbReference type="InterPro" id="IPR036412">
    <property type="entry name" value="HAD-like_sf"/>
</dbReference>
<dbReference type="PANTHER" id="PTHR12210">
    <property type="entry name" value="DULLARD PROTEIN PHOSPHATASE"/>
    <property type="match status" value="1"/>
</dbReference>
<dbReference type="Gene3D" id="3.40.50.1000">
    <property type="entry name" value="HAD superfamily/HAD-like"/>
    <property type="match status" value="1"/>
</dbReference>
<keyword evidence="1" id="KW-0496">Mitochondrion</keyword>
<keyword evidence="1" id="KW-0813">Transport</keyword>